<keyword evidence="3" id="KW-1185">Reference proteome</keyword>
<comment type="caution">
    <text evidence="2">The sequence shown here is derived from an EMBL/GenBank/DDBJ whole genome shotgun (WGS) entry which is preliminary data.</text>
</comment>
<evidence type="ECO:0000313" key="2">
    <source>
        <dbReference type="EMBL" id="MEU0712404.1"/>
    </source>
</evidence>
<dbReference type="RefSeq" id="WP_359659260.1">
    <property type="nucleotide sequence ID" value="NZ_JBEXZP010000525.1"/>
</dbReference>
<feature type="compositionally biased region" description="Basic residues" evidence="1">
    <location>
        <begin position="85"/>
        <end position="94"/>
    </location>
</feature>
<protein>
    <submittedName>
        <fullName evidence="2">Uncharacterized protein</fullName>
    </submittedName>
</protein>
<reference evidence="2 3" key="1">
    <citation type="submission" date="2024-06" db="EMBL/GenBank/DDBJ databases">
        <title>The Natural Products Discovery Center: Release of the First 8490 Sequenced Strains for Exploring Actinobacteria Biosynthetic Diversity.</title>
        <authorList>
            <person name="Kalkreuter E."/>
            <person name="Kautsar S.A."/>
            <person name="Yang D."/>
            <person name="Bader C.D."/>
            <person name="Teijaro C.N."/>
            <person name="Fluegel L."/>
            <person name="Davis C.M."/>
            <person name="Simpson J.R."/>
            <person name="Lauterbach L."/>
            <person name="Steele A.D."/>
            <person name="Gui C."/>
            <person name="Meng S."/>
            <person name="Li G."/>
            <person name="Viehrig K."/>
            <person name="Ye F."/>
            <person name="Su P."/>
            <person name="Kiefer A.F."/>
            <person name="Nichols A."/>
            <person name="Cepeda A.J."/>
            <person name="Yan W."/>
            <person name="Fan B."/>
            <person name="Jiang Y."/>
            <person name="Adhikari A."/>
            <person name="Zheng C.-J."/>
            <person name="Schuster L."/>
            <person name="Cowan T.M."/>
            <person name="Smanski M.J."/>
            <person name="Chevrette M.G."/>
            <person name="De Carvalho L.P.S."/>
            <person name="Shen B."/>
        </authorList>
    </citation>
    <scope>NUCLEOTIDE SEQUENCE [LARGE SCALE GENOMIC DNA]</scope>
    <source>
        <strain evidence="2 3">NPDC006337</strain>
    </source>
</reference>
<dbReference type="Proteomes" id="UP001550378">
    <property type="component" value="Unassembled WGS sequence"/>
</dbReference>
<gene>
    <name evidence="2" type="ORF">ABZ508_34150</name>
</gene>
<name>A0ABV2WGC4_9ACTN</name>
<organism evidence="2 3">
    <name type="scientific">Streptomyces lavendulocolor</name>
    <dbReference type="NCBI Taxonomy" id="67316"/>
    <lineage>
        <taxon>Bacteria</taxon>
        <taxon>Bacillati</taxon>
        <taxon>Actinomycetota</taxon>
        <taxon>Actinomycetes</taxon>
        <taxon>Kitasatosporales</taxon>
        <taxon>Streptomycetaceae</taxon>
        <taxon>Streptomyces</taxon>
    </lineage>
</organism>
<evidence type="ECO:0000313" key="3">
    <source>
        <dbReference type="Proteomes" id="UP001550378"/>
    </source>
</evidence>
<evidence type="ECO:0000256" key="1">
    <source>
        <dbReference type="SAM" id="MobiDB-lite"/>
    </source>
</evidence>
<sequence>MTTPFEGAAQTDAASPLLSKAQELLADRMSVIPPLAEVLAERKRLQEQINATEKAYGLAYADAQAAGWTPEELRQLGAEEPTRRPQGRPRKRPAQQRSTPTAPKPRTPESAEPVAPVSASS</sequence>
<accession>A0ABV2WGC4</accession>
<proteinExistence type="predicted"/>
<dbReference type="EMBL" id="JBEXZR010000058">
    <property type="protein sequence ID" value="MEU0712404.1"/>
    <property type="molecule type" value="Genomic_DNA"/>
</dbReference>
<feature type="region of interest" description="Disordered" evidence="1">
    <location>
        <begin position="70"/>
        <end position="121"/>
    </location>
</feature>
<feature type="compositionally biased region" description="Low complexity" evidence="1">
    <location>
        <begin position="108"/>
        <end position="121"/>
    </location>
</feature>